<dbReference type="PANTHER" id="PTHR28629:SF4">
    <property type="entry name" value="TRIOKINASE_FMN CYCLASE"/>
    <property type="match status" value="1"/>
</dbReference>
<accession>A0A212S142</accession>
<dbReference type="PROSITE" id="PS51480">
    <property type="entry name" value="DHAL"/>
    <property type="match status" value="1"/>
</dbReference>
<dbReference type="GO" id="GO:0005829">
    <property type="term" value="C:cytosol"/>
    <property type="evidence" value="ECO:0007669"/>
    <property type="project" value="TreeGrafter"/>
</dbReference>
<dbReference type="SMART" id="SM01120">
    <property type="entry name" value="Dak2"/>
    <property type="match status" value="1"/>
</dbReference>
<dbReference type="Gene3D" id="3.30.1180.20">
    <property type="entry name" value="Dihydroxyacetone kinase, domain 2"/>
    <property type="match status" value="1"/>
</dbReference>
<dbReference type="InterPro" id="IPR004006">
    <property type="entry name" value="DhaK_dom"/>
</dbReference>
<keyword evidence="8" id="KW-1185">Reference proteome</keyword>
<keyword evidence="2" id="KW-0547">Nucleotide-binding</keyword>
<dbReference type="Proteomes" id="UP000197065">
    <property type="component" value="Unassembled WGS sequence"/>
</dbReference>
<evidence type="ECO:0000256" key="3">
    <source>
        <dbReference type="ARBA" id="ARBA00022777"/>
    </source>
</evidence>
<dbReference type="AlphaFoldDB" id="A0A212S142"/>
<evidence type="ECO:0000256" key="4">
    <source>
        <dbReference type="ARBA" id="ARBA00022840"/>
    </source>
</evidence>
<proteinExistence type="predicted"/>
<evidence type="ECO:0000313" key="8">
    <source>
        <dbReference type="Proteomes" id="UP000197065"/>
    </source>
</evidence>
<feature type="domain" description="DhaL" evidence="5">
    <location>
        <begin position="353"/>
        <end position="542"/>
    </location>
</feature>
<dbReference type="Pfam" id="PF02734">
    <property type="entry name" value="Dak2"/>
    <property type="match status" value="1"/>
</dbReference>
<dbReference type="InterPro" id="IPR004007">
    <property type="entry name" value="DhaL_dom"/>
</dbReference>
<evidence type="ECO:0000259" key="6">
    <source>
        <dbReference type="PROSITE" id="PS51481"/>
    </source>
</evidence>
<dbReference type="PANTHER" id="PTHR28629">
    <property type="entry name" value="TRIOKINASE/FMN CYCLASE"/>
    <property type="match status" value="1"/>
</dbReference>
<dbReference type="OrthoDB" id="9806345at2"/>
<evidence type="ECO:0000256" key="1">
    <source>
        <dbReference type="ARBA" id="ARBA00022679"/>
    </source>
</evidence>
<dbReference type="GO" id="GO:0005524">
    <property type="term" value="F:ATP binding"/>
    <property type="evidence" value="ECO:0007669"/>
    <property type="project" value="UniProtKB-KW"/>
</dbReference>
<name>A0A212S142_9PROT</name>
<dbReference type="InterPro" id="IPR036117">
    <property type="entry name" value="DhaL_dom_sf"/>
</dbReference>
<dbReference type="Pfam" id="PF02733">
    <property type="entry name" value="Dak1"/>
    <property type="match status" value="1"/>
</dbReference>
<keyword evidence="3 7" id="KW-0418">Kinase</keyword>
<keyword evidence="4" id="KW-0067">ATP-binding</keyword>
<dbReference type="Gene3D" id="1.25.40.340">
    <property type="match status" value="1"/>
</dbReference>
<dbReference type="Gene3D" id="3.40.50.10440">
    <property type="entry name" value="Dihydroxyacetone kinase, domain 1"/>
    <property type="match status" value="1"/>
</dbReference>
<protein>
    <submittedName>
        <fullName evidence="7">Homodimeric dihydroxyacetone kinase</fullName>
    </submittedName>
</protein>
<dbReference type="PROSITE" id="PS51481">
    <property type="entry name" value="DHAK"/>
    <property type="match status" value="1"/>
</dbReference>
<feature type="domain" description="DhaK" evidence="6">
    <location>
        <begin position="7"/>
        <end position="325"/>
    </location>
</feature>
<dbReference type="GO" id="GO:0004371">
    <property type="term" value="F:glycerone kinase activity"/>
    <property type="evidence" value="ECO:0007669"/>
    <property type="project" value="InterPro"/>
</dbReference>
<sequence>MKHFINARTAIVTDALDGFLAASGPGLARLDDFPDVKVVLRSDWAKEGVAVISGGGSGHEPAHAGYVGKGMLTAAVCGEVFASPSVEAVLAALLAVTGDAGALLIVKNYTGDRLNFGLAAEQARARGLKVEMVIVGDDVALPDNPQPRGIAGTVLVHKLAGAAAAAGLPLPEVLAAARDAATHVRSLGLALTNGTGFGEAGPQRIAEGQAELGLGIHGEPGAATIQMGDAQTLVGRVVAPLLASLGPNPARQVLMLNNLGSVPPIEMSILAKAVLASELGPLVDQIVGPASLMTSLDMNGFSLSLLEASPARLEGLAAPTTASAWPGIRPWGAASLRPKPALERETAAPSANPALRAVIEKVLAMLESSEAEINALDGKVGDGDAGTTFALAGRAVSAHLDDLPLAEPGKLMLALVHLLERHAGGSSGVLLAILFAAAGTAYESAPDLGKALQAGLDKMMAYGGAKPGDRTMIDALAPAIGCLARGETLRAAADAARKGADETTRMAEARAGRASYIRAESLSGHIDPGAEIVARVFATLVAVAG</sequence>
<dbReference type="InterPro" id="IPR050861">
    <property type="entry name" value="Dihydroxyacetone_Kinase"/>
</dbReference>
<dbReference type="FunFam" id="3.40.50.10440:FF:000001">
    <property type="entry name" value="Dihydroxyacetone kinase, DhaK subunit"/>
    <property type="match status" value="1"/>
</dbReference>
<dbReference type="GO" id="GO:0019563">
    <property type="term" value="P:glycerol catabolic process"/>
    <property type="evidence" value="ECO:0007669"/>
    <property type="project" value="TreeGrafter"/>
</dbReference>
<dbReference type="EMBL" id="FYEH01000019">
    <property type="protein sequence ID" value="SNB78704.1"/>
    <property type="molecule type" value="Genomic_DNA"/>
</dbReference>
<dbReference type="SUPFAM" id="SSF101473">
    <property type="entry name" value="DhaL-like"/>
    <property type="match status" value="1"/>
</dbReference>
<evidence type="ECO:0000313" key="7">
    <source>
        <dbReference type="EMBL" id="SNB78704.1"/>
    </source>
</evidence>
<evidence type="ECO:0000256" key="2">
    <source>
        <dbReference type="ARBA" id="ARBA00022741"/>
    </source>
</evidence>
<gene>
    <name evidence="7" type="ORF">SAMN07250955_11927</name>
</gene>
<dbReference type="RefSeq" id="WP_088562931.1">
    <property type="nucleotide sequence ID" value="NZ_FYEH01000019.1"/>
</dbReference>
<dbReference type="SUPFAM" id="SSF82549">
    <property type="entry name" value="DAK1/DegV-like"/>
    <property type="match status" value="1"/>
</dbReference>
<organism evidence="7 8">
    <name type="scientific">Arboricoccus pini</name>
    <dbReference type="NCBI Taxonomy" id="1963835"/>
    <lineage>
        <taxon>Bacteria</taxon>
        <taxon>Pseudomonadati</taxon>
        <taxon>Pseudomonadota</taxon>
        <taxon>Alphaproteobacteria</taxon>
        <taxon>Geminicoccales</taxon>
        <taxon>Geminicoccaceae</taxon>
        <taxon>Arboricoccus</taxon>
    </lineage>
</organism>
<reference evidence="7 8" key="1">
    <citation type="submission" date="2017-06" db="EMBL/GenBank/DDBJ databases">
        <authorList>
            <person name="Kim H.J."/>
            <person name="Triplett B.A."/>
        </authorList>
    </citation>
    <scope>NUCLEOTIDE SEQUENCE [LARGE SCALE GENOMIC DNA]</scope>
    <source>
        <strain evidence="7 8">B29T1</strain>
    </source>
</reference>
<keyword evidence="1" id="KW-0808">Transferase</keyword>
<evidence type="ECO:0000259" key="5">
    <source>
        <dbReference type="PROSITE" id="PS51480"/>
    </source>
</evidence>